<gene>
    <name evidence="1" type="ORF">UFOVP853_49</name>
</gene>
<dbReference type="EMBL" id="LR796791">
    <property type="protein sequence ID" value="CAB4166689.1"/>
    <property type="molecule type" value="Genomic_DNA"/>
</dbReference>
<protein>
    <submittedName>
        <fullName evidence="1">Pentapeptide repeat</fullName>
    </submittedName>
</protein>
<dbReference type="InterPro" id="IPR001646">
    <property type="entry name" value="5peptide_repeat"/>
</dbReference>
<dbReference type="PANTHER" id="PTHR14136">
    <property type="entry name" value="BTB_POZ DOMAIN-CONTAINING PROTEIN KCTD9"/>
    <property type="match status" value="1"/>
</dbReference>
<dbReference type="InterPro" id="IPR051082">
    <property type="entry name" value="Pentapeptide-BTB/POZ_domain"/>
</dbReference>
<proteinExistence type="predicted"/>
<sequence length="210" mass="21723">MNATQFYEIKSWLDGSVLFSGQFGSLKLCVEAAVSAKVSFARASLDGANLYGATLDGATLVGANLDGANLARATLVGATLYGATLVGANLVGANLDGASLDGANLARATLVGATLVDANLVGANLDGASLDGATLVGANDIIMLGQPDGWRAYAYRAKTTIRVQVGCQNKTLSKGREYWADKPDRREVLAALDYAEKVAGLRGWTFGEEG</sequence>
<dbReference type="SUPFAM" id="SSF141571">
    <property type="entry name" value="Pentapeptide repeat-like"/>
    <property type="match status" value="1"/>
</dbReference>
<dbReference type="Gene3D" id="2.160.20.80">
    <property type="entry name" value="E3 ubiquitin-protein ligase SopA"/>
    <property type="match status" value="1"/>
</dbReference>
<dbReference type="PANTHER" id="PTHR14136:SF17">
    <property type="entry name" value="BTB_POZ DOMAIN-CONTAINING PROTEIN KCTD9"/>
    <property type="match status" value="1"/>
</dbReference>
<dbReference type="Pfam" id="PF00805">
    <property type="entry name" value="Pentapeptide"/>
    <property type="match status" value="2"/>
</dbReference>
<evidence type="ECO:0000313" key="1">
    <source>
        <dbReference type="EMBL" id="CAB4166689.1"/>
    </source>
</evidence>
<name>A0A6J5P4I3_9CAUD</name>
<organism evidence="1">
    <name type="scientific">uncultured Caudovirales phage</name>
    <dbReference type="NCBI Taxonomy" id="2100421"/>
    <lineage>
        <taxon>Viruses</taxon>
        <taxon>Duplodnaviria</taxon>
        <taxon>Heunggongvirae</taxon>
        <taxon>Uroviricota</taxon>
        <taxon>Caudoviricetes</taxon>
        <taxon>Peduoviridae</taxon>
        <taxon>Maltschvirus</taxon>
        <taxon>Maltschvirus maltsch</taxon>
    </lineage>
</organism>
<accession>A0A6J5P4I3</accession>
<reference evidence="1" key="1">
    <citation type="submission" date="2020-04" db="EMBL/GenBank/DDBJ databases">
        <authorList>
            <person name="Chiriac C."/>
            <person name="Salcher M."/>
            <person name="Ghai R."/>
            <person name="Kavagutti S V."/>
        </authorList>
    </citation>
    <scope>NUCLEOTIDE SEQUENCE</scope>
</reference>